<comment type="catalytic activity">
    <reaction evidence="4">
        <text>hydrogencarbonate + H(+) = CO2 + H2O</text>
        <dbReference type="Rhea" id="RHEA:10748"/>
        <dbReference type="ChEBI" id="CHEBI:15377"/>
        <dbReference type="ChEBI" id="CHEBI:15378"/>
        <dbReference type="ChEBI" id="CHEBI:16526"/>
        <dbReference type="ChEBI" id="CHEBI:17544"/>
        <dbReference type="EC" id="4.2.1.1"/>
    </reaction>
</comment>
<comment type="cofactor">
    <cofactor evidence="4">
        <name>Zn(2+)</name>
        <dbReference type="ChEBI" id="CHEBI:29105"/>
    </cofactor>
</comment>
<dbReference type="Proteomes" id="UP000275408">
    <property type="component" value="Unassembled WGS sequence"/>
</dbReference>
<dbReference type="InterPro" id="IPR023561">
    <property type="entry name" value="Carbonic_anhydrase_a-class"/>
</dbReference>
<dbReference type="OrthoDB" id="6151278at2759"/>
<dbReference type="PANTHER" id="PTHR18952">
    <property type="entry name" value="CARBONIC ANHYDRASE"/>
    <property type="match status" value="1"/>
</dbReference>
<dbReference type="EC" id="4.2.1.1" evidence="4"/>
<reference evidence="7 8" key="1">
    <citation type="journal article" date="2018" name="Sci. Rep.">
        <title>Comparative analysis of the Pocillopora damicornis genome highlights role of immune system in coral evolution.</title>
        <authorList>
            <person name="Cunning R."/>
            <person name="Bay R.A."/>
            <person name="Gillette P."/>
            <person name="Baker A.C."/>
            <person name="Traylor-Knowles N."/>
        </authorList>
    </citation>
    <scope>NUCLEOTIDE SEQUENCE [LARGE SCALE GENOMIC DNA]</scope>
    <source>
        <strain evidence="7">RSMAS</strain>
        <tissue evidence="7">Whole animal</tissue>
    </source>
</reference>
<feature type="domain" description="Alpha-carbonic anhydrase" evidence="6">
    <location>
        <begin position="23"/>
        <end position="300"/>
    </location>
</feature>
<dbReference type="EMBL" id="RCHS01000093">
    <property type="protein sequence ID" value="RMX60961.1"/>
    <property type="molecule type" value="Genomic_DNA"/>
</dbReference>
<dbReference type="InterPro" id="IPR036398">
    <property type="entry name" value="CA_dom_sf"/>
</dbReference>
<accession>A0A3M6V4Y1</accession>
<evidence type="ECO:0000256" key="3">
    <source>
        <dbReference type="ARBA" id="ARBA00022833"/>
    </source>
</evidence>
<dbReference type="GO" id="GO:0008270">
    <property type="term" value="F:zinc ion binding"/>
    <property type="evidence" value="ECO:0007669"/>
    <property type="project" value="UniProtKB-UniRule"/>
</dbReference>
<keyword evidence="3 4" id="KW-0862">Zinc</keyword>
<proteinExistence type="inferred from homology"/>
<evidence type="ECO:0000259" key="6">
    <source>
        <dbReference type="PROSITE" id="PS51144"/>
    </source>
</evidence>
<feature type="signal peptide" evidence="4">
    <location>
        <begin position="1"/>
        <end position="18"/>
    </location>
</feature>
<evidence type="ECO:0000256" key="4">
    <source>
        <dbReference type="RuleBase" id="RU367011"/>
    </source>
</evidence>
<feature type="non-terminal residue" evidence="7">
    <location>
        <position position="401"/>
    </location>
</feature>
<name>A0A3M6V4Y1_POCDA</name>
<evidence type="ECO:0000256" key="1">
    <source>
        <dbReference type="ARBA" id="ARBA00010718"/>
    </source>
</evidence>
<dbReference type="STRING" id="46731.A0A3M6V4Y1"/>
<keyword evidence="2 4" id="KW-0479">Metal-binding</keyword>
<keyword evidence="8" id="KW-1185">Reference proteome</keyword>
<dbReference type="AlphaFoldDB" id="A0A3M6V4Y1"/>
<dbReference type="InterPro" id="IPR018338">
    <property type="entry name" value="Carbonic_anhydrase_a-class_CS"/>
</dbReference>
<dbReference type="CDD" id="cd00326">
    <property type="entry name" value="alpha_CA"/>
    <property type="match status" value="1"/>
</dbReference>
<comment type="caution">
    <text evidence="7">The sequence shown here is derived from an EMBL/GenBank/DDBJ whole genome shotgun (WGS) entry which is preliminary data.</text>
</comment>
<protein>
    <recommendedName>
        <fullName evidence="4">Carbonic anhydrase</fullName>
        <ecNumber evidence="4">4.2.1.1</ecNumber>
    </recommendedName>
</protein>
<dbReference type="PROSITE" id="PS51144">
    <property type="entry name" value="ALPHA_CA_2"/>
    <property type="match status" value="1"/>
</dbReference>
<dbReference type="GO" id="GO:0004089">
    <property type="term" value="F:carbonate dehydratase activity"/>
    <property type="evidence" value="ECO:0007669"/>
    <property type="project" value="UniProtKB-UniRule"/>
</dbReference>
<gene>
    <name evidence="7" type="ORF">pdam_00017402</name>
</gene>
<feature type="chain" id="PRO_5025097263" description="Carbonic anhydrase" evidence="4">
    <location>
        <begin position="19"/>
        <end position="401"/>
    </location>
</feature>
<evidence type="ECO:0000256" key="2">
    <source>
        <dbReference type="ARBA" id="ARBA00022723"/>
    </source>
</evidence>
<feature type="region of interest" description="Disordered" evidence="5">
    <location>
        <begin position="277"/>
        <end position="296"/>
    </location>
</feature>
<sequence length="401" mass="44770">MLGIILVVLVSFLPCFLAASHGTPWKYGNTVHSGHQTVYGPKDWVQVSRHCGERAQSPINIDTVHRNSFEKLTFLKGFSFKIANMWRSLRGRLFNNGHAPTIQIEAGFGLLTGGPWGSARYRLAQLHLHFGCKSSPGGSEHTLDGMPFSGELHLVFYNVKYANFDAAADKPDGLTVIAVFLEQNRLDVSNPELGKIVNLLRNMARGDREENERNLLDLNLYSLVPQLTDLSMTPFFSYKGSLTTPPCYQSVNWIVLGQFIPASTYVMDVMRSLRNQEGHPLCNGSRPPQPLNGRKKKTERVIKLKISLRDEDVKIPVILSMCTLVPALTDLSGTSFFSNKGSLTTPPCYQSVKWIVLYQPTPAKYKSGKINLLFTICDRVKIRCQISPIPPSPHRTLVSDP</sequence>
<organism evidence="7 8">
    <name type="scientific">Pocillopora damicornis</name>
    <name type="common">Cauliflower coral</name>
    <name type="synonym">Millepora damicornis</name>
    <dbReference type="NCBI Taxonomy" id="46731"/>
    <lineage>
        <taxon>Eukaryota</taxon>
        <taxon>Metazoa</taxon>
        <taxon>Cnidaria</taxon>
        <taxon>Anthozoa</taxon>
        <taxon>Hexacorallia</taxon>
        <taxon>Scleractinia</taxon>
        <taxon>Astrocoeniina</taxon>
        <taxon>Pocilloporidae</taxon>
        <taxon>Pocillopora</taxon>
    </lineage>
</organism>
<keyword evidence="4" id="KW-0456">Lyase</keyword>
<dbReference type="SMART" id="SM01057">
    <property type="entry name" value="Carb_anhydrase"/>
    <property type="match status" value="1"/>
</dbReference>
<dbReference type="PANTHER" id="PTHR18952:SF208">
    <property type="entry name" value="CARBONIC ANHYDRASE XA-RELATED"/>
    <property type="match status" value="1"/>
</dbReference>
<evidence type="ECO:0000313" key="8">
    <source>
        <dbReference type="Proteomes" id="UP000275408"/>
    </source>
</evidence>
<dbReference type="Gene3D" id="3.10.200.10">
    <property type="entry name" value="Alpha carbonic anhydrase"/>
    <property type="match status" value="2"/>
</dbReference>
<evidence type="ECO:0000256" key="5">
    <source>
        <dbReference type="SAM" id="MobiDB-lite"/>
    </source>
</evidence>
<keyword evidence="4" id="KW-0732">Signal</keyword>
<comment type="function">
    <text evidence="4">Reversible hydration of carbon dioxide.</text>
</comment>
<dbReference type="PROSITE" id="PS00162">
    <property type="entry name" value="ALPHA_CA_1"/>
    <property type="match status" value="1"/>
</dbReference>
<dbReference type="SUPFAM" id="SSF51069">
    <property type="entry name" value="Carbonic anhydrase"/>
    <property type="match status" value="2"/>
</dbReference>
<comment type="similarity">
    <text evidence="1 4">Belongs to the alpha-carbonic anhydrase family.</text>
</comment>
<dbReference type="InterPro" id="IPR001148">
    <property type="entry name" value="CA_dom"/>
</dbReference>
<evidence type="ECO:0000313" key="7">
    <source>
        <dbReference type="EMBL" id="RMX60961.1"/>
    </source>
</evidence>
<dbReference type="Pfam" id="PF00194">
    <property type="entry name" value="Carb_anhydrase"/>
    <property type="match status" value="2"/>
</dbReference>